<feature type="signal peptide" evidence="1">
    <location>
        <begin position="1"/>
        <end position="20"/>
    </location>
</feature>
<protein>
    <submittedName>
        <fullName evidence="2">Uncharacterized protein</fullName>
    </submittedName>
</protein>
<organism evidence="2 3">
    <name type="scientific">Lichtheimia ornata</name>
    <dbReference type="NCBI Taxonomy" id="688661"/>
    <lineage>
        <taxon>Eukaryota</taxon>
        <taxon>Fungi</taxon>
        <taxon>Fungi incertae sedis</taxon>
        <taxon>Mucoromycota</taxon>
        <taxon>Mucoromycotina</taxon>
        <taxon>Mucoromycetes</taxon>
        <taxon>Mucorales</taxon>
        <taxon>Lichtheimiaceae</taxon>
        <taxon>Lichtheimia</taxon>
    </lineage>
</organism>
<evidence type="ECO:0000313" key="2">
    <source>
        <dbReference type="EMBL" id="KAJ8652851.1"/>
    </source>
</evidence>
<feature type="chain" id="PRO_5041957520" evidence="1">
    <location>
        <begin position="21"/>
        <end position="146"/>
    </location>
</feature>
<evidence type="ECO:0000256" key="1">
    <source>
        <dbReference type="SAM" id="SignalP"/>
    </source>
</evidence>
<dbReference type="AlphaFoldDB" id="A0AAD7XU25"/>
<gene>
    <name evidence="2" type="ORF">O0I10_011525</name>
</gene>
<dbReference type="Proteomes" id="UP001234581">
    <property type="component" value="Unassembled WGS sequence"/>
</dbReference>
<dbReference type="EMBL" id="JARTCD010000092">
    <property type="protein sequence ID" value="KAJ8652851.1"/>
    <property type="molecule type" value="Genomic_DNA"/>
</dbReference>
<keyword evidence="3" id="KW-1185">Reference proteome</keyword>
<reference evidence="2 3" key="1">
    <citation type="submission" date="2023-03" db="EMBL/GenBank/DDBJ databases">
        <title>Genome sequence of Lichtheimia ornata CBS 291.66.</title>
        <authorList>
            <person name="Mohabir J.T."/>
            <person name="Shea T.P."/>
            <person name="Kurbessoian T."/>
            <person name="Berby B."/>
            <person name="Fontaine J."/>
            <person name="Livny J."/>
            <person name="Gnirke A."/>
            <person name="Stajich J.E."/>
            <person name="Cuomo C.A."/>
        </authorList>
    </citation>
    <scope>NUCLEOTIDE SEQUENCE [LARGE SCALE GENOMIC DNA]</scope>
    <source>
        <strain evidence="2">CBS 291.66</strain>
    </source>
</reference>
<keyword evidence="1" id="KW-0732">Signal</keyword>
<dbReference type="GeneID" id="83218925"/>
<comment type="caution">
    <text evidence="2">The sequence shown here is derived from an EMBL/GenBank/DDBJ whole genome shotgun (WGS) entry which is preliminary data.</text>
</comment>
<accession>A0AAD7XU25</accession>
<sequence length="146" mass="16726">MKFASLLVVFTGLLLSVVSAERYQAILRFLPSPHIFPTPYFTVIDLPALEKSIRVNLWQTENPQELTQGYPGKVSRGYVEVDNLPAFDGRYAALVNDDTEYLQLRVHHNDGYMFTFIGQSATDEAVTNMKVRADVKPLDQDLWSWW</sequence>
<dbReference type="RefSeq" id="XP_058337765.1">
    <property type="nucleotide sequence ID" value="XM_058491490.1"/>
</dbReference>
<proteinExistence type="predicted"/>
<evidence type="ECO:0000313" key="3">
    <source>
        <dbReference type="Proteomes" id="UP001234581"/>
    </source>
</evidence>
<name>A0AAD7XU25_9FUNG</name>